<keyword evidence="2" id="KW-1064">Adaptive immunity</keyword>
<keyword evidence="4" id="KW-0393">Immunoglobulin domain</keyword>
<evidence type="ECO:0000256" key="3">
    <source>
        <dbReference type="ARBA" id="ARBA00023170"/>
    </source>
</evidence>
<name>A0A4W6CFD0_LATCA</name>
<evidence type="ECO:0000313" key="8">
    <source>
        <dbReference type="Proteomes" id="UP000314980"/>
    </source>
</evidence>
<dbReference type="InterPro" id="IPR013106">
    <property type="entry name" value="Ig_V-set"/>
</dbReference>
<dbReference type="GeneTree" id="ENSGT01150000287077"/>
<dbReference type="Ensembl" id="ENSLCAT00010010498.1">
    <property type="protein sequence ID" value="ENSLCAP00010010270.1"/>
    <property type="gene ID" value="ENSLCAG00010004895.1"/>
</dbReference>
<keyword evidence="5" id="KW-0391">Immunity</keyword>
<feature type="domain" description="Ig-like" evidence="6">
    <location>
        <begin position="9"/>
        <end position="117"/>
    </location>
</feature>
<keyword evidence="1" id="KW-0732">Signal</keyword>
<dbReference type="SUPFAM" id="SSF48726">
    <property type="entry name" value="Immunoglobulin"/>
    <property type="match status" value="1"/>
</dbReference>
<dbReference type="InterPro" id="IPR013783">
    <property type="entry name" value="Ig-like_fold"/>
</dbReference>
<dbReference type="PANTHER" id="PTHR19367:SF18">
    <property type="entry name" value="T CELL RECEPTOR ALPHA VARIABLE 16"/>
    <property type="match status" value="1"/>
</dbReference>
<reference evidence="7" key="2">
    <citation type="submission" date="2025-08" db="UniProtKB">
        <authorList>
            <consortium name="Ensembl"/>
        </authorList>
    </citation>
    <scope>IDENTIFICATION</scope>
</reference>
<dbReference type="GO" id="GO:0002250">
    <property type="term" value="P:adaptive immune response"/>
    <property type="evidence" value="ECO:0007669"/>
    <property type="project" value="UniProtKB-KW"/>
</dbReference>
<dbReference type="PANTHER" id="PTHR19367">
    <property type="entry name" value="T-CELL RECEPTOR ALPHA CHAIN V REGION"/>
    <property type="match status" value="1"/>
</dbReference>
<sequence length="206" mass="23068">MASFSLLFPGLTAGDSIYPQREGSSVTLSYTYLKLITGNEFFWYRQYPGKRPEFLMYHSTSGQVLNSPFPGLKIKVEEKQINMTISSAAVTDSAVYYCAVRPTVTGNTTTLESHTVKLQWVLMIQSRFFLVLITEYESIKIKIRLTECSLSPTFSRSSWGILPRCSQYGSGIQSLQHVLSLTLSSQTILRTIMATLVLPLTGLRPS</sequence>
<dbReference type="PROSITE" id="PS50835">
    <property type="entry name" value="IG_LIKE"/>
    <property type="match status" value="1"/>
</dbReference>
<dbReference type="SMART" id="SM00406">
    <property type="entry name" value="IGv"/>
    <property type="match status" value="1"/>
</dbReference>
<evidence type="ECO:0000313" key="7">
    <source>
        <dbReference type="Ensembl" id="ENSLCAP00010010270.1"/>
    </source>
</evidence>
<dbReference type="InterPro" id="IPR051287">
    <property type="entry name" value="TCR_variable_region"/>
</dbReference>
<evidence type="ECO:0000256" key="5">
    <source>
        <dbReference type="ARBA" id="ARBA00043266"/>
    </source>
</evidence>
<dbReference type="InterPro" id="IPR036179">
    <property type="entry name" value="Ig-like_dom_sf"/>
</dbReference>
<accession>A0A4W6CFD0</accession>
<dbReference type="InterPro" id="IPR003599">
    <property type="entry name" value="Ig_sub"/>
</dbReference>
<reference evidence="7" key="3">
    <citation type="submission" date="2025-09" db="UniProtKB">
        <authorList>
            <consortium name="Ensembl"/>
        </authorList>
    </citation>
    <scope>IDENTIFICATION</scope>
</reference>
<dbReference type="Proteomes" id="UP000314980">
    <property type="component" value="Unassembled WGS sequence"/>
</dbReference>
<protein>
    <recommendedName>
        <fullName evidence="6">Ig-like domain-containing protein</fullName>
    </recommendedName>
</protein>
<evidence type="ECO:0000259" key="6">
    <source>
        <dbReference type="PROSITE" id="PS50835"/>
    </source>
</evidence>
<dbReference type="AlphaFoldDB" id="A0A4W6CFD0"/>
<evidence type="ECO:0000256" key="4">
    <source>
        <dbReference type="ARBA" id="ARBA00023319"/>
    </source>
</evidence>
<keyword evidence="8" id="KW-1185">Reference proteome</keyword>
<proteinExistence type="predicted"/>
<dbReference type="STRING" id="8187.ENSLCAP00010010270"/>
<dbReference type="InParanoid" id="A0A4W6CFD0"/>
<dbReference type="Gene3D" id="2.60.40.10">
    <property type="entry name" value="Immunoglobulins"/>
    <property type="match status" value="1"/>
</dbReference>
<keyword evidence="3" id="KW-0675">Receptor</keyword>
<reference evidence="8" key="1">
    <citation type="submission" date="2015-09" db="EMBL/GenBank/DDBJ databases">
        <authorList>
            <person name="Sai Rama Sridatta P."/>
        </authorList>
    </citation>
    <scope>NUCLEOTIDE SEQUENCE [LARGE SCALE GENOMIC DNA]</scope>
</reference>
<evidence type="ECO:0000256" key="1">
    <source>
        <dbReference type="ARBA" id="ARBA00022729"/>
    </source>
</evidence>
<dbReference type="GO" id="GO:0042101">
    <property type="term" value="C:T cell receptor complex"/>
    <property type="evidence" value="ECO:0007669"/>
    <property type="project" value="UniProtKB-KW"/>
</dbReference>
<keyword evidence="5" id="KW-1279">T cell receptor</keyword>
<evidence type="ECO:0000256" key="2">
    <source>
        <dbReference type="ARBA" id="ARBA00023130"/>
    </source>
</evidence>
<dbReference type="SMART" id="SM00409">
    <property type="entry name" value="IG"/>
    <property type="match status" value="1"/>
</dbReference>
<organism evidence="7 8">
    <name type="scientific">Lates calcarifer</name>
    <name type="common">Barramundi</name>
    <name type="synonym">Holocentrus calcarifer</name>
    <dbReference type="NCBI Taxonomy" id="8187"/>
    <lineage>
        <taxon>Eukaryota</taxon>
        <taxon>Metazoa</taxon>
        <taxon>Chordata</taxon>
        <taxon>Craniata</taxon>
        <taxon>Vertebrata</taxon>
        <taxon>Euteleostomi</taxon>
        <taxon>Actinopterygii</taxon>
        <taxon>Neopterygii</taxon>
        <taxon>Teleostei</taxon>
        <taxon>Neoteleostei</taxon>
        <taxon>Acanthomorphata</taxon>
        <taxon>Carangaria</taxon>
        <taxon>Carangaria incertae sedis</taxon>
        <taxon>Centropomidae</taxon>
        <taxon>Lates</taxon>
    </lineage>
</organism>
<dbReference type="Pfam" id="PF07686">
    <property type="entry name" value="V-set"/>
    <property type="match status" value="1"/>
</dbReference>
<dbReference type="InterPro" id="IPR007110">
    <property type="entry name" value="Ig-like_dom"/>
</dbReference>